<organism evidence="8 9">
    <name type="scientific">Sphenodon punctatus</name>
    <name type="common">Tuatara</name>
    <name type="synonym">Hatteria punctata</name>
    <dbReference type="NCBI Taxonomy" id="8508"/>
    <lineage>
        <taxon>Eukaryota</taxon>
        <taxon>Metazoa</taxon>
        <taxon>Chordata</taxon>
        <taxon>Craniata</taxon>
        <taxon>Vertebrata</taxon>
        <taxon>Euteleostomi</taxon>
        <taxon>Lepidosauria</taxon>
        <taxon>Sphenodontia</taxon>
        <taxon>Sphenodontidae</taxon>
        <taxon>Sphenodon</taxon>
    </lineage>
</organism>
<feature type="transmembrane region" description="Helical" evidence="5">
    <location>
        <begin position="232"/>
        <end position="251"/>
    </location>
</feature>
<dbReference type="InterPro" id="IPR005828">
    <property type="entry name" value="MFS_sugar_transport-like"/>
</dbReference>
<dbReference type="InterPro" id="IPR036259">
    <property type="entry name" value="MFS_trans_sf"/>
</dbReference>
<feature type="transmembrane region" description="Helical" evidence="5">
    <location>
        <begin position="122"/>
        <end position="139"/>
    </location>
</feature>
<protein>
    <recommendedName>
        <fullName evidence="7">Major facilitator superfamily (MFS) profile domain-containing protein</fullName>
    </recommendedName>
</protein>
<dbReference type="Pfam" id="PF00083">
    <property type="entry name" value="Sugar_tr"/>
    <property type="match status" value="1"/>
</dbReference>
<feature type="transmembrane region" description="Helical" evidence="5">
    <location>
        <begin position="312"/>
        <end position="330"/>
    </location>
</feature>
<feature type="transmembrane region" description="Helical" evidence="5">
    <location>
        <begin position="373"/>
        <end position="389"/>
    </location>
</feature>
<reference evidence="8" key="1">
    <citation type="submission" date="2025-08" db="UniProtKB">
        <authorList>
            <consortium name="Ensembl"/>
        </authorList>
    </citation>
    <scope>IDENTIFICATION</scope>
</reference>
<name>A0A8D0G2A0_SPHPU</name>
<feature type="transmembrane region" description="Helical" evidence="5">
    <location>
        <begin position="430"/>
        <end position="452"/>
    </location>
</feature>
<evidence type="ECO:0000256" key="4">
    <source>
        <dbReference type="ARBA" id="ARBA00023136"/>
    </source>
</evidence>
<feature type="signal peptide" evidence="6">
    <location>
        <begin position="1"/>
        <end position="15"/>
    </location>
</feature>
<dbReference type="CDD" id="cd17374">
    <property type="entry name" value="MFS_OAT"/>
    <property type="match status" value="1"/>
</dbReference>
<evidence type="ECO:0000256" key="3">
    <source>
        <dbReference type="ARBA" id="ARBA00022989"/>
    </source>
</evidence>
<feature type="transmembrane region" description="Helical" evidence="5">
    <location>
        <begin position="146"/>
        <end position="165"/>
    </location>
</feature>
<dbReference type="PANTHER" id="PTHR24064">
    <property type="entry name" value="SOLUTE CARRIER FAMILY 22 MEMBER"/>
    <property type="match status" value="1"/>
</dbReference>
<dbReference type="SUPFAM" id="SSF103473">
    <property type="entry name" value="MFS general substrate transporter"/>
    <property type="match status" value="1"/>
</dbReference>
<evidence type="ECO:0000256" key="6">
    <source>
        <dbReference type="SAM" id="SignalP"/>
    </source>
</evidence>
<feature type="transmembrane region" description="Helical" evidence="5">
    <location>
        <begin position="171"/>
        <end position="193"/>
    </location>
</feature>
<feature type="transmembrane region" description="Helical" evidence="5">
    <location>
        <begin position="205"/>
        <end position="226"/>
    </location>
</feature>
<dbReference type="Ensembl" id="ENSSPUT00000000261.1">
    <property type="protein sequence ID" value="ENSSPUP00000000240.1"/>
    <property type="gene ID" value="ENSSPUG00000000185.1"/>
</dbReference>
<dbReference type="GO" id="GO:0016020">
    <property type="term" value="C:membrane"/>
    <property type="evidence" value="ECO:0007669"/>
    <property type="project" value="UniProtKB-SubCell"/>
</dbReference>
<dbReference type="AlphaFoldDB" id="A0A8D0G2A0"/>
<feature type="transmembrane region" description="Helical" evidence="5">
    <location>
        <begin position="458"/>
        <end position="478"/>
    </location>
</feature>
<evidence type="ECO:0000259" key="7">
    <source>
        <dbReference type="PROSITE" id="PS50850"/>
    </source>
</evidence>
<evidence type="ECO:0000313" key="9">
    <source>
        <dbReference type="Proteomes" id="UP000694392"/>
    </source>
</evidence>
<evidence type="ECO:0000256" key="1">
    <source>
        <dbReference type="ARBA" id="ARBA00004141"/>
    </source>
</evidence>
<dbReference type="PROSITE" id="PS50850">
    <property type="entry name" value="MFS"/>
    <property type="match status" value="1"/>
</dbReference>
<evidence type="ECO:0000256" key="2">
    <source>
        <dbReference type="ARBA" id="ARBA00022692"/>
    </source>
</evidence>
<feature type="chain" id="PRO_5047001448" description="Major facilitator superfamily (MFS) profile domain-containing protein" evidence="6">
    <location>
        <begin position="16"/>
        <end position="585"/>
    </location>
</feature>
<evidence type="ECO:0000256" key="5">
    <source>
        <dbReference type="SAM" id="Phobius"/>
    </source>
</evidence>
<sequence length="585" mass="64615">MWLVLLISATSCNLAFHMFGQLFMTTSAPHYCNTSWIRALSPNLTEEQQLNLTLPSNGQGSYEECSMYTPVDWDIDTIAQYGLNSTEVCREGWVYPLEQESTLVTQFDLVCDRKDLNDISQSIYMAGLLVGALVFGLLSDRFGRRHITLLTLLLQGTSGVGAAFAPNFFVFIALRFLVGTAVSGITIATLALGTEWVGISYRPHAIIISHCCFAIGQMILAGLAYGVRNWRLLQIAGSAPVFSLFFYIWVLPESARWLVTRGKTEEAKKLLQKADAVNRRTIPEELLDQLTSEKAKSGNILDLFKKPNIRKMTLVMLYVWFVNSMVYYGLSLNVGDFGLDIYLTQFVFGAVEIPARFSCIIFLQWIGRKNSQASCLFLGGIVCLLITAIPKGWPVVVTVLAVVGKFALSASFSTSYVYSAELFPTVIRQVGVGLCSMSARVAGIISPLIGLLDEYHPAISMAMFGGAAVMGGLLCLLLPETRGKELQDHMQMEEAVASQRSVLVACLHTRRPRLIETRMHTTPLCGHLTPLLSKAPLTFHLPLNGGWGKRCQGREEISTCKNSCVLVEFPEPKLTCNTWVLIGTQ</sequence>
<accession>A0A8D0G2A0</accession>
<dbReference type="InterPro" id="IPR020846">
    <property type="entry name" value="MFS_dom"/>
</dbReference>
<evidence type="ECO:0000313" key="8">
    <source>
        <dbReference type="Ensembl" id="ENSSPUP00000000240.1"/>
    </source>
</evidence>
<feature type="domain" description="Major facilitator superfamily (MFS) profile" evidence="7">
    <location>
        <begin position="77"/>
        <end position="483"/>
    </location>
</feature>
<keyword evidence="4 5" id="KW-0472">Membrane</keyword>
<dbReference type="Proteomes" id="UP000694392">
    <property type="component" value="Unplaced"/>
</dbReference>
<feature type="transmembrane region" description="Helical" evidence="5">
    <location>
        <begin position="342"/>
        <end position="366"/>
    </location>
</feature>
<dbReference type="GO" id="GO:0022857">
    <property type="term" value="F:transmembrane transporter activity"/>
    <property type="evidence" value="ECO:0007669"/>
    <property type="project" value="InterPro"/>
</dbReference>
<dbReference type="GeneTree" id="ENSGT00940000154607"/>
<feature type="transmembrane region" description="Helical" evidence="5">
    <location>
        <begin position="395"/>
        <end position="418"/>
    </location>
</feature>
<keyword evidence="9" id="KW-1185">Reference proteome</keyword>
<comment type="subcellular location">
    <subcellularLocation>
        <location evidence="1">Membrane</location>
        <topology evidence="1">Multi-pass membrane protein</topology>
    </subcellularLocation>
</comment>
<keyword evidence="2 5" id="KW-0812">Transmembrane</keyword>
<keyword evidence="3 5" id="KW-1133">Transmembrane helix</keyword>
<keyword evidence="6" id="KW-0732">Signal</keyword>
<proteinExistence type="predicted"/>
<reference evidence="8" key="2">
    <citation type="submission" date="2025-09" db="UniProtKB">
        <authorList>
            <consortium name="Ensembl"/>
        </authorList>
    </citation>
    <scope>IDENTIFICATION</scope>
</reference>
<dbReference type="Gene3D" id="1.20.1250.20">
    <property type="entry name" value="MFS general substrate transporter like domains"/>
    <property type="match status" value="1"/>
</dbReference>